<keyword evidence="6" id="KW-0732">Signal</keyword>
<feature type="signal peptide" evidence="6">
    <location>
        <begin position="1"/>
        <end position="23"/>
    </location>
</feature>
<dbReference type="PIRSF" id="PIRSF000027">
    <property type="entry name" value="Cytc_c_prime"/>
    <property type="match status" value="1"/>
</dbReference>
<evidence type="ECO:0000256" key="5">
    <source>
        <dbReference type="ARBA" id="ARBA00023004"/>
    </source>
</evidence>
<proteinExistence type="predicted"/>
<dbReference type="PROSITE" id="PS51009">
    <property type="entry name" value="CYTCII"/>
    <property type="match status" value="1"/>
</dbReference>
<protein>
    <recommendedName>
        <fullName evidence="9">Cytochrome c</fullName>
    </recommendedName>
</protein>
<keyword evidence="4" id="KW-0249">Electron transport</keyword>
<dbReference type="Proteomes" id="UP001144205">
    <property type="component" value="Unassembled WGS sequence"/>
</dbReference>
<evidence type="ECO:0000313" key="8">
    <source>
        <dbReference type="Proteomes" id="UP001144205"/>
    </source>
</evidence>
<keyword evidence="5" id="KW-0408">Iron</keyword>
<gene>
    <name evidence="7" type="ORF">STA1M1_26810</name>
</gene>
<dbReference type="Gene3D" id="1.20.120.10">
    <property type="entry name" value="Cytochrome c/b562"/>
    <property type="match status" value="1"/>
</dbReference>
<keyword evidence="8" id="KW-1185">Reference proteome</keyword>
<reference evidence="7" key="1">
    <citation type="journal article" date="2023" name="Int. J. Syst. Evol. Microbiol.">
        <title>Sinisalibacter aestuarii sp. nov., isolated from estuarine sediment of the Arakawa River.</title>
        <authorList>
            <person name="Arafat S.T."/>
            <person name="Hirano S."/>
            <person name="Sato A."/>
            <person name="Takeuchi K."/>
            <person name="Yasuda T."/>
            <person name="Terahara T."/>
            <person name="Hamada M."/>
            <person name="Kobayashi T."/>
        </authorList>
    </citation>
    <scope>NUCLEOTIDE SEQUENCE</scope>
    <source>
        <strain evidence="7">B-399</strain>
    </source>
</reference>
<comment type="caution">
    <text evidence="7">The sequence shown here is derived from an EMBL/GenBank/DDBJ whole genome shotgun (WGS) entry which is preliminary data.</text>
</comment>
<dbReference type="EMBL" id="BROH01000008">
    <property type="protein sequence ID" value="GKY88812.1"/>
    <property type="molecule type" value="Genomic_DNA"/>
</dbReference>
<evidence type="ECO:0000256" key="3">
    <source>
        <dbReference type="ARBA" id="ARBA00022723"/>
    </source>
</evidence>
<evidence type="ECO:0000256" key="1">
    <source>
        <dbReference type="ARBA" id="ARBA00022448"/>
    </source>
</evidence>
<evidence type="ECO:0000256" key="2">
    <source>
        <dbReference type="ARBA" id="ARBA00022617"/>
    </source>
</evidence>
<sequence length="146" mass="14918">MFNRKSALVAAFAFGTVATAAFAAAQDPEVIARKETMGLIGADVKALTQMAKGAVAFDAAAAQTAFAEIAEKAATVPVLFEPQSNTDPESDAKDAIWENWDDFVSKANNLQMAAEAGAAVDSAEALGAAMGGLGGACQACHSVYKD</sequence>
<dbReference type="InterPro" id="IPR010980">
    <property type="entry name" value="Cyt_c/b562"/>
</dbReference>
<keyword evidence="1" id="KW-0813">Transport</keyword>
<dbReference type="RefSeq" id="WP_281842855.1">
    <property type="nucleotide sequence ID" value="NZ_BROH01000008.1"/>
</dbReference>
<dbReference type="SUPFAM" id="SSF47175">
    <property type="entry name" value="Cytochromes"/>
    <property type="match status" value="1"/>
</dbReference>
<feature type="chain" id="PRO_5045084613" description="Cytochrome c" evidence="6">
    <location>
        <begin position="24"/>
        <end position="146"/>
    </location>
</feature>
<dbReference type="Pfam" id="PF01322">
    <property type="entry name" value="Cytochrom_C_2"/>
    <property type="match status" value="1"/>
</dbReference>
<evidence type="ECO:0000313" key="7">
    <source>
        <dbReference type="EMBL" id="GKY88812.1"/>
    </source>
</evidence>
<name>A0ABQ5LUZ9_9RHOB</name>
<evidence type="ECO:0000256" key="4">
    <source>
        <dbReference type="ARBA" id="ARBA00022982"/>
    </source>
</evidence>
<evidence type="ECO:0000256" key="6">
    <source>
        <dbReference type="SAM" id="SignalP"/>
    </source>
</evidence>
<keyword evidence="2" id="KW-0349">Heme</keyword>
<dbReference type="InterPro" id="IPR012127">
    <property type="entry name" value="Cyt_c_prime"/>
</dbReference>
<keyword evidence="3" id="KW-0479">Metal-binding</keyword>
<dbReference type="InterPro" id="IPR002321">
    <property type="entry name" value="Cyt_c_II"/>
</dbReference>
<organism evidence="7 8">
    <name type="scientific">Sinisalibacter aestuarii</name>
    <dbReference type="NCBI Taxonomy" id="2949426"/>
    <lineage>
        <taxon>Bacteria</taxon>
        <taxon>Pseudomonadati</taxon>
        <taxon>Pseudomonadota</taxon>
        <taxon>Alphaproteobacteria</taxon>
        <taxon>Rhodobacterales</taxon>
        <taxon>Roseobacteraceae</taxon>
        <taxon>Sinisalibacter</taxon>
    </lineage>
</organism>
<evidence type="ECO:0008006" key="9">
    <source>
        <dbReference type="Google" id="ProtNLM"/>
    </source>
</evidence>
<accession>A0ABQ5LUZ9</accession>